<dbReference type="InterPro" id="IPR001638">
    <property type="entry name" value="Solute-binding_3/MltF_N"/>
</dbReference>
<gene>
    <name evidence="8" type="ORF">IAG03_02215</name>
</gene>
<dbReference type="SMART" id="SM00062">
    <property type="entry name" value="PBPb"/>
    <property type="match status" value="1"/>
</dbReference>
<dbReference type="InterPro" id="IPR018313">
    <property type="entry name" value="SBP_3_CS"/>
</dbReference>
<accession>A0A926HRZ0</accession>
<keyword evidence="9" id="KW-1185">Reference proteome</keyword>
<evidence type="ECO:0000256" key="5">
    <source>
        <dbReference type="SAM" id="SignalP"/>
    </source>
</evidence>
<dbReference type="AlphaFoldDB" id="A0A926HRZ0"/>
<dbReference type="InterPro" id="IPR001320">
    <property type="entry name" value="Iontro_rcpt_C"/>
</dbReference>
<comment type="subcellular location">
    <subcellularLocation>
        <location evidence="1">Cell envelope</location>
    </subcellularLocation>
</comment>
<evidence type="ECO:0000313" key="9">
    <source>
        <dbReference type="Proteomes" id="UP000651482"/>
    </source>
</evidence>
<dbReference type="PANTHER" id="PTHR35936:SF17">
    <property type="entry name" value="ARGININE-BINDING EXTRACELLULAR PROTEIN ARTP"/>
    <property type="match status" value="1"/>
</dbReference>
<dbReference type="GO" id="GO:0015276">
    <property type="term" value="F:ligand-gated monoatomic ion channel activity"/>
    <property type="evidence" value="ECO:0007669"/>
    <property type="project" value="InterPro"/>
</dbReference>
<comment type="similarity">
    <text evidence="2 4">Belongs to the bacterial solute-binding protein 3 family.</text>
</comment>
<feature type="signal peptide" evidence="5">
    <location>
        <begin position="1"/>
        <end position="25"/>
    </location>
</feature>
<protein>
    <submittedName>
        <fullName evidence="8">Basic amino acid ABC transporter substrate-binding protein</fullName>
    </submittedName>
</protein>
<dbReference type="SMART" id="SM00079">
    <property type="entry name" value="PBPe"/>
    <property type="match status" value="1"/>
</dbReference>
<feature type="domain" description="Ionotropic glutamate receptor C-terminal" evidence="7">
    <location>
        <begin position="34"/>
        <end position="250"/>
    </location>
</feature>
<feature type="chain" id="PRO_5039587207" evidence="5">
    <location>
        <begin position="26"/>
        <end position="250"/>
    </location>
</feature>
<proteinExistence type="inferred from homology"/>
<dbReference type="Proteomes" id="UP000651482">
    <property type="component" value="Unassembled WGS sequence"/>
</dbReference>
<dbReference type="SUPFAM" id="SSF53850">
    <property type="entry name" value="Periplasmic binding protein-like II"/>
    <property type="match status" value="1"/>
</dbReference>
<evidence type="ECO:0000256" key="4">
    <source>
        <dbReference type="RuleBase" id="RU003744"/>
    </source>
</evidence>
<evidence type="ECO:0000256" key="2">
    <source>
        <dbReference type="ARBA" id="ARBA00010333"/>
    </source>
</evidence>
<keyword evidence="3 5" id="KW-0732">Signal</keyword>
<reference evidence="8" key="1">
    <citation type="submission" date="2020-08" db="EMBL/GenBank/DDBJ databases">
        <title>Genome public.</title>
        <authorList>
            <person name="Liu C."/>
            <person name="Sun Q."/>
        </authorList>
    </citation>
    <scope>NUCLEOTIDE SEQUENCE</scope>
    <source>
        <strain evidence="8">NSJ-40</strain>
    </source>
</reference>
<evidence type="ECO:0000256" key="1">
    <source>
        <dbReference type="ARBA" id="ARBA00004196"/>
    </source>
</evidence>
<dbReference type="GO" id="GO:0016020">
    <property type="term" value="C:membrane"/>
    <property type="evidence" value="ECO:0007669"/>
    <property type="project" value="InterPro"/>
</dbReference>
<comment type="caution">
    <text evidence="8">The sequence shown here is derived from an EMBL/GenBank/DDBJ whole genome shotgun (WGS) entry which is preliminary data.</text>
</comment>
<dbReference type="Pfam" id="PF00497">
    <property type="entry name" value="SBP_bac_3"/>
    <property type="match status" value="1"/>
</dbReference>
<feature type="domain" description="Solute-binding protein family 3/N-terminal" evidence="6">
    <location>
        <begin position="34"/>
        <end position="250"/>
    </location>
</feature>
<evidence type="ECO:0000259" key="7">
    <source>
        <dbReference type="SMART" id="SM00079"/>
    </source>
</evidence>
<dbReference type="CDD" id="cd13624">
    <property type="entry name" value="PBP2_Arg_Lys_His"/>
    <property type="match status" value="1"/>
</dbReference>
<evidence type="ECO:0000256" key="3">
    <source>
        <dbReference type="ARBA" id="ARBA00022729"/>
    </source>
</evidence>
<dbReference type="RefSeq" id="WP_249318080.1">
    <property type="nucleotide sequence ID" value="NZ_JACRSN010000002.1"/>
</dbReference>
<evidence type="ECO:0000313" key="8">
    <source>
        <dbReference type="EMBL" id="MBC8532836.1"/>
    </source>
</evidence>
<organism evidence="8 9">
    <name type="scientific">Yeguia hominis</name>
    <dbReference type="NCBI Taxonomy" id="2763662"/>
    <lineage>
        <taxon>Bacteria</taxon>
        <taxon>Bacillati</taxon>
        <taxon>Bacillota</taxon>
        <taxon>Clostridia</taxon>
        <taxon>Eubacteriales</taxon>
        <taxon>Yeguiaceae</taxon>
        <taxon>Yeguia</taxon>
    </lineage>
</organism>
<evidence type="ECO:0000259" key="6">
    <source>
        <dbReference type="SMART" id="SM00062"/>
    </source>
</evidence>
<dbReference type="PROSITE" id="PS01039">
    <property type="entry name" value="SBP_BACTERIAL_3"/>
    <property type="match status" value="1"/>
</dbReference>
<dbReference type="PANTHER" id="PTHR35936">
    <property type="entry name" value="MEMBRANE-BOUND LYTIC MUREIN TRANSGLYCOSYLASE F"/>
    <property type="match status" value="1"/>
</dbReference>
<name>A0A926HRZ0_9FIRM</name>
<dbReference type="EMBL" id="JACRSN010000002">
    <property type="protein sequence ID" value="MBC8532836.1"/>
    <property type="molecule type" value="Genomic_DNA"/>
</dbReference>
<sequence>MKALKKIVLAVLAVCLLLCCFPACSSSGSAESDKLIMATNAEFPPFESKSGDGFVGIDIDIMNAVAKKLGKELVVEDMEFDSIIPAITSGKADVGAAGITVTDERKEEVNFSDPYANAIQVIIVREDSTNNGDLTGLKVGVQQGTTGDTFVDWGNFGEVASLERYSKGFEAVQALAQGKIDAVVIDNEPAKVFVEENEGLKILESGSISEEYALALSKNNDALLADINKAIQELKDSGELQQIIDKYIAE</sequence>
<dbReference type="Gene3D" id="3.40.190.10">
    <property type="entry name" value="Periplasmic binding protein-like II"/>
    <property type="match status" value="2"/>
</dbReference>
<dbReference type="GO" id="GO:0030313">
    <property type="term" value="C:cell envelope"/>
    <property type="evidence" value="ECO:0007669"/>
    <property type="project" value="UniProtKB-SubCell"/>
</dbReference>